<name>A0A956NDJ5_UNCEI</name>
<proteinExistence type="predicted"/>
<dbReference type="InterPro" id="IPR029045">
    <property type="entry name" value="ClpP/crotonase-like_dom_sf"/>
</dbReference>
<dbReference type="GO" id="GO:0004658">
    <property type="term" value="F:propionyl-CoA carboxylase activity"/>
    <property type="evidence" value="ECO:0007669"/>
    <property type="project" value="TreeGrafter"/>
</dbReference>
<dbReference type="Pfam" id="PF01039">
    <property type="entry name" value="Carboxyl_trans"/>
    <property type="match status" value="1"/>
</dbReference>
<protein>
    <submittedName>
        <fullName evidence="3">Acyl-CoA carboxylase subunit beta</fullName>
    </submittedName>
</protein>
<evidence type="ECO:0000259" key="1">
    <source>
        <dbReference type="PROSITE" id="PS50980"/>
    </source>
</evidence>
<sequence>MSSDPVRSLLQKRQEVYEGGGPARIATQHEAGKLTARERLALLFDPDTFQELNLFVQHRSNDPSLAGKHLPGDGVVTGLGGVDGRVAYVASQDFTVAGGSVGEGTARKIREVMDAALKTGCPFVFINDGAGARIQEGVDALSGYGDIFFRNVLLSGVVPQISIIAGPCAGGAAYSPALTDFIIQVRNEGQIYITGPKVIKEVTGEEISAEALGGVESHAYYSGVVHFVAESDEHAVEITKRLLSFLPSNNAELCPFFPELAEDAVAPDPMLEQIVPVDPRQPYDVRNVITHVVDRGDFLEIQEHFAPNIVIGLGRIQGHTVGVVGNQPIVKAGVLDIDCSDKASRFIRFCNAFSIPILTFVDVPGFLPGVRQEYGGIVRHGAKMLFAYAAATVPKITILLRKAYGGAYLAMCAKSMGADRTAAWPNAEIAVMGPEGAVNVLHRKQIQGAEDPAAERKRLVEEYTETYANPYLAAERGMIDNVILPAETRPYVAAAFSVLRTKREIRPQKKHGLIPL</sequence>
<dbReference type="InterPro" id="IPR051047">
    <property type="entry name" value="AccD/PCCB"/>
</dbReference>
<dbReference type="SUPFAM" id="SSF52096">
    <property type="entry name" value="ClpP/crotonase"/>
    <property type="match status" value="2"/>
</dbReference>
<dbReference type="EMBL" id="JAGQHS010000037">
    <property type="protein sequence ID" value="MCA9755958.1"/>
    <property type="molecule type" value="Genomic_DNA"/>
</dbReference>
<reference evidence="3" key="1">
    <citation type="submission" date="2020-04" db="EMBL/GenBank/DDBJ databases">
        <authorList>
            <person name="Zhang T."/>
        </authorList>
    </citation>
    <scope>NUCLEOTIDE SEQUENCE</scope>
    <source>
        <strain evidence="3">HKST-UBA02</strain>
    </source>
</reference>
<evidence type="ECO:0000259" key="2">
    <source>
        <dbReference type="PROSITE" id="PS50989"/>
    </source>
</evidence>
<dbReference type="GO" id="GO:0009317">
    <property type="term" value="C:acetyl-CoA carboxylase complex"/>
    <property type="evidence" value="ECO:0007669"/>
    <property type="project" value="TreeGrafter"/>
</dbReference>
<organism evidence="3 4">
    <name type="scientific">Eiseniibacteriota bacterium</name>
    <dbReference type="NCBI Taxonomy" id="2212470"/>
    <lineage>
        <taxon>Bacteria</taxon>
        <taxon>Candidatus Eiseniibacteriota</taxon>
    </lineage>
</organism>
<dbReference type="PROSITE" id="PS50980">
    <property type="entry name" value="COA_CT_NTER"/>
    <property type="match status" value="1"/>
</dbReference>
<dbReference type="AlphaFoldDB" id="A0A956NDJ5"/>
<dbReference type="PANTHER" id="PTHR43842:SF2">
    <property type="entry name" value="PROPIONYL-COA CARBOXYLASE BETA CHAIN, MITOCHONDRIAL"/>
    <property type="match status" value="1"/>
</dbReference>
<dbReference type="Proteomes" id="UP000739538">
    <property type="component" value="Unassembled WGS sequence"/>
</dbReference>
<evidence type="ECO:0000313" key="4">
    <source>
        <dbReference type="Proteomes" id="UP000739538"/>
    </source>
</evidence>
<dbReference type="Gene3D" id="3.90.226.10">
    <property type="entry name" value="2-enoyl-CoA Hydratase, Chain A, domain 1"/>
    <property type="match status" value="2"/>
</dbReference>
<dbReference type="PROSITE" id="PS50989">
    <property type="entry name" value="COA_CT_CTER"/>
    <property type="match status" value="1"/>
</dbReference>
<dbReference type="PANTHER" id="PTHR43842">
    <property type="entry name" value="PROPIONYL-COA CARBOXYLASE BETA CHAIN"/>
    <property type="match status" value="1"/>
</dbReference>
<accession>A0A956NDJ5</accession>
<gene>
    <name evidence="3" type="ORF">KDA27_09165</name>
</gene>
<dbReference type="InterPro" id="IPR011762">
    <property type="entry name" value="COA_CT_N"/>
</dbReference>
<reference evidence="3" key="2">
    <citation type="journal article" date="2021" name="Microbiome">
        <title>Successional dynamics and alternative stable states in a saline activated sludge microbial community over 9 years.</title>
        <authorList>
            <person name="Wang Y."/>
            <person name="Ye J."/>
            <person name="Ju F."/>
            <person name="Liu L."/>
            <person name="Boyd J.A."/>
            <person name="Deng Y."/>
            <person name="Parks D.H."/>
            <person name="Jiang X."/>
            <person name="Yin X."/>
            <person name="Woodcroft B.J."/>
            <person name="Tyson G.W."/>
            <person name="Hugenholtz P."/>
            <person name="Polz M.F."/>
            <person name="Zhang T."/>
        </authorList>
    </citation>
    <scope>NUCLEOTIDE SEQUENCE</scope>
    <source>
        <strain evidence="3">HKST-UBA02</strain>
    </source>
</reference>
<feature type="domain" description="CoA carboxyltransferase N-terminal" evidence="1">
    <location>
        <begin position="2"/>
        <end position="258"/>
    </location>
</feature>
<evidence type="ECO:0000313" key="3">
    <source>
        <dbReference type="EMBL" id="MCA9755958.1"/>
    </source>
</evidence>
<comment type="caution">
    <text evidence="3">The sequence shown here is derived from an EMBL/GenBank/DDBJ whole genome shotgun (WGS) entry which is preliminary data.</text>
</comment>
<feature type="domain" description="CoA carboxyltransferase C-terminal" evidence="2">
    <location>
        <begin position="266"/>
        <end position="511"/>
    </location>
</feature>
<dbReference type="InterPro" id="IPR011763">
    <property type="entry name" value="COA_CT_C"/>
</dbReference>
<dbReference type="InterPro" id="IPR034733">
    <property type="entry name" value="AcCoA_carboxyl_beta"/>
</dbReference>